<sequence length="282" mass="30753">MSLFNTIESPDHFCKFGCTGDGGAELAVCGGGGIDQSDQILDAVTGADAENAPVMRGADISVQGGGVLPNMVRSNFDPPGRERVMCRGFIRRIRRIRRMESLRIWPVVKDFAYIVQDVGQSLGSKTLARKEQSTDNRGLKKLTPEAMILHTETGINVKIKNEDDARVLTPIPRRSPMLGLHPGEPAAELEPHPAAPPSPVRHIREDLLLMGGTLPRTGERRDVVWCRAFEGARGKTKPSGGGYCPQFALNCKTCSAYLCVFYSLSLGVRFLGILNSSEFMLV</sequence>
<evidence type="ECO:0000313" key="2">
    <source>
        <dbReference type="EMBL" id="KAJ7032027.1"/>
    </source>
</evidence>
<protein>
    <submittedName>
        <fullName evidence="2">Uncharacterized protein</fullName>
    </submittedName>
</protein>
<evidence type="ECO:0000256" key="1">
    <source>
        <dbReference type="SAM" id="MobiDB-lite"/>
    </source>
</evidence>
<evidence type="ECO:0000313" key="3">
    <source>
        <dbReference type="Proteomes" id="UP001218188"/>
    </source>
</evidence>
<accession>A0AAD6SRF5</accession>
<dbReference type="EMBL" id="JARJCM010000077">
    <property type="protein sequence ID" value="KAJ7032027.1"/>
    <property type="molecule type" value="Genomic_DNA"/>
</dbReference>
<name>A0AAD6SRF5_9AGAR</name>
<proteinExistence type="predicted"/>
<comment type="caution">
    <text evidence="2">The sequence shown here is derived from an EMBL/GenBank/DDBJ whole genome shotgun (WGS) entry which is preliminary data.</text>
</comment>
<gene>
    <name evidence="2" type="ORF">C8F04DRAFT_1235677</name>
</gene>
<dbReference type="AlphaFoldDB" id="A0AAD6SRF5"/>
<feature type="region of interest" description="Disordered" evidence="1">
    <location>
        <begin position="173"/>
        <end position="197"/>
    </location>
</feature>
<reference evidence="2" key="1">
    <citation type="submission" date="2023-03" db="EMBL/GenBank/DDBJ databases">
        <title>Massive genome expansion in bonnet fungi (Mycena s.s.) driven by repeated elements and novel gene families across ecological guilds.</title>
        <authorList>
            <consortium name="Lawrence Berkeley National Laboratory"/>
            <person name="Harder C.B."/>
            <person name="Miyauchi S."/>
            <person name="Viragh M."/>
            <person name="Kuo A."/>
            <person name="Thoen E."/>
            <person name="Andreopoulos B."/>
            <person name="Lu D."/>
            <person name="Skrede I."/>
            <person name="Drula E."/>
            <person name="Henrissat B."/>
            <person name="Morin E."/>
            <person name="Kohler A."/>
            <person name="Barry K."/>
            <person name="LaButti K."/>
            <person name="Morin E."/>
            <person name="Salamov A."/>
            <person name="Lipzen A."/>
            <person name="Mereny Z."/>
            <person name="Hegedus B."/>
            <person name="Baldrian P."/>
            <person name="Stursova M."/>
            <person name="Weitz H."/>
            <person name="Taylor A."/>
            <person name="Grigoriev I.V."/>
            <person name="Nagy L.G."/>
            <person name="Martin F."/>
            <person name="Kauserud H."/>
        </authorList>
    </citation>
    <scope>NUCLEOTIDE SEQUENCE</scope>
    <source>
        <strain evidence="2">CBHHK200</strain>
    </source>
</reference>
<organism evidence="2 3">
    <name type="scientific">Mycena alexandri</name>
    <dbReference type="NCBI Taxonomy" id="1745969"/>
    <lineage>
        <taxon>Eukaryota</taxon>
        <taxon>Fungi</taxon>
        <taxon>Dikarya</taxon>
        <taxon>Basidiomycota</taxon>
        <taxon>Agaricomycotina</taxon>
        <taxon>Agaricomycetes</taxon>
        <taxon>Agaricomycetidae</taxon>
        <taxon>Agaricales</taxon>
        <taxon>Marasmiineae</taxon>
        <taxon>Mycenaceae</taxon>
        <taxon>Mycena</taxon>
    </lineage>
</organism>
<dbReference type="Proteomes" id="UP001218188">
    <property type="component" value="Unassembled WGS sequence"/>
</dbReference>
<keyword evidence="3" id="KW-1185">Reference proteome</keyword>